<accession>A0A5D4QMP4</accession>
<sequence>MRKLIMLLTLLLPVSLFLAGCGDGNADQAEKKTKDQLNVYTTVYPLQYFAERIGGSYVNAQTIYPPGADEHTFEPSQKDMMALADSDLFIYIGLGLEGFVSKAEGTLENENVTLLAAGENIDMAGTEDGHSHEEGTEEEAHEENGHSHEEDGHSHEGDGHNHGDIDPHVWLDPLYAADLAEAIKDQLAEKMPEHQKEFEENYQKLAAELDSLHHEFDETIDSAEHKEIIVSHAAYGYWEKRYGLEQISVSGLSTSNEPTQKELENIIKTAREHGLNYIFFEQNVSSKLTEIVQNEVGAKSLQLHNLSVLTDENIDNKETYFTLMENNLKGIEKALNN</sequence>
<evidence type="ECO:0000313" key="7">
    <source>
        <dbReference type="Proteomes" id="UP000322139"/>
    </source>
</evidence>
<evidence type="ECO:0000256" key="5">
    <source>
        <dbReference type="SAM" id="SignalP"/>
    </source>
</evidence>
<feature type="compositionally biased region" description="Basic and acidic residues" evidence="4">
    <location>
        <begin position="142"/>
        <end position="165"/>
    </location>
</feature>
<keyword evidence="1 3" id="KW-0813">Transport</keyword>
<gene>
    <name evidence="6" type="ORF">FZD51_25155</name>
</gene>
<dbReference type="InterPro" id="IPR050492">
    <property type="entry name" value="Bact_metal-bind_prot9"/>
</dbReference>
<dbReference type="EMBL" id="VTER01000023">
    <property type="protein sequence ID" value="TYS40373.1"/>
    <property type="molecule type" value="Genomic_DNA"/>
</dbReference>
<protein>
    <submittedName>
        <fullName evidence="6">Adhesin</fullName>
    </submittedName>
</protein>
<evidence type="ECO:0000256" key="4">
    <source>
        <dbReference type="SAM" id="MobiDB-lite"/>
    </source>
</evidence>
<feature type="region of interest" description="Disordered" evidence="4">
    <location>
        <begin position="123"/>
        <end position="165"/>
    </location>
</feature>
<reference evidence="6 7" key="1">
    <citation type="submission" date="2019-08" db="EMBL/GenBank/DDBJ databases">
        <title>Bacillus genomes from the desert of Cuatro Cienegas, Coahuila.</title>
        <authorList>
            <person name="Olmedo-Alvarez G."/>
        </authorList>
    </citation>
    <scope>NUCLEOTIDE SEQUENCE [LARGE SCALE GENOMIC DNA]</scope>
    <source>
        <strain evidence="6 7">CH446_14T</strain>
    </source>
</reference>
<evidence type="ECO:0000256" key="2">
    <source>
        <dbReference type="ARBA" id="ARBA00022729"/>
    </source>
</evidence>
<dbReference type="PANTHER" id="PTHR42953">
    <property type="entry name" value="HIGH-AFFINITY ZINC UPTAKE SYSTEM PROTEIN ZNUA-RELATED"/>
    <property type="match status" value="1"/>
</dbReference>
<evidence type="ECO:0000256" key="1">
    <source>
        <dbReference type="ARBA" id="ARBA00022448"/>
    </source>
</evidence>
<dbReference type="Pfam" id="PF01297">
    <property type="entry name" value="ZnuA"/>
    <property type="match status" value="1"/>
</dbReference>
<dbReference type="PANTHER" id="PTHR42953:SF8">
    <property type="entry name" value="ZINT DOMAIN-CONTAINING PROTEIN"/>
    <property type="match status" value="1"/>
</dbReference>
<dbReference type="GO" id="GO:0030001">
    <property type="term" value="P:metal ion transport"/>
    <property type="evidence" value="ECO:0007669"/>
    <property type="project" value="InterPro"/>
</dbReference>
<keyword evidence="2 5" id="KW-0732">Signal</keyword>
<dbReference type="SUPFAM" id="SSF53807">
    <property type="entry name" value="Helical backbone' metal receptor"/>
    <property type="match status" value="1"/>
</dbReference>
<feature type="chain" id="PRO_5039288710" evidence="5">
    <location>
        <begin position="20"/>
        <end position="337"/>
    </location>
</feature>
<dbReference type="InterPro" id="IPR006127">
    <property type="entry name" value="ZnuA-like"/>
</dbReference>
<dbReference type="GO" id="GO:0046872">
    <property type="term" value="F:metal ion binding"/>
    <property type="evidence" value="ECO:0007669"/>
    <property type="project" value="InterPro"/>
</dbReference>
<dbReference type="GO" id="GO:0007155">
    <property type="term" value="P:cell adhesion"/>
    <property type="evidence" value="ECO:0007669"/>
    <property type="project" value="InterPro"/>
</dbReference>
<dbReference type="AlphaFoldDB" id="A0A5D4QMP4"/>
<evidence type="ECO:0000256" key="3">
    <source>
        <dbReference type="RuleBase" id="RU003512"/>
    </source>
</evidence>
<dbReference type="PRINTS" id="PR00690">
    <property type="entry name" value="ADHESNFAMILY"/>
</dbReference>
<comment type="similarity">
    <text evidence="3">Belongs to the bacterial solute-binding protein 9 family.</text>
</comment>
<evidence type="ECO:0000313" key="6">
    <source>
        <dbReference type="EMBL" id="TYS40373.1"/>
    </source>
</evidence>
<organism evidence="6 7">
    <name type="scientific">Bacillus infantis</name>
    <dbReference type="NCBI Taxonomy" id="324767"/>
    <lineage>
        <taxon>Bacteria</taxon>
        <taxon>Bacillati</taxon>
        <taxon>Bacillota</taxon>
        <taxon>Bacilli</taxon>
        <taxon>Bacillales</taxon>
        <taxon>Bacillaceae</taxon>
        <taxon>Bacillus</taxon>
    </lineage>
</organism>
<dbReference type="Proteomes" id="UP000322139">
    <property type="component" value="Unassembled WGS sequence"/>
</dbReference>
<dbReference type="RefSeq" id="WP_148977178.1">
    <property type="nucleotide sequence ID" value="NZ_JBNIKU010000013.1"/>
</dbReference>
<feature type="signal peptide" evidence="5">
    <location>
        <begin position="1"/>
        <end position="19"/>
    </location>
</feature>
<dbReference type="Gene3D" id="3.40.50.1980">
    <property type="entry name" value="Nitrogenase molybdenum iron protein domain"/>
    <property type="match status" value="2"/>
</dbReference>
<dbReference type="PROSITE" id="PS51257">
    <property type="entry name" value="PROKAR_LIPOPROTEIN"/>
    <property type="match status" value="1"/>
</dbReference>
<dbReference type="InterPro" id="IPR006128">
    <property type="entry name" value="Lipoprotein_PsaA-like"/>
</dbReference>
<name>A0A5D4QMP4_9BACI</name>
<comment type="caution">
    <text evidence="6">The sequence shown here is derived from an EMBL/GenBank/DDBJ whole genome shotgun (WGS) entry which is preliminary data.</text>
</comment>
<proteinExistence type="inferred from homology"/>